<dbReference type="EMBL" id="CADEHS020000188">
    <property type="protein sequence ID" value="CAG9950618.1"/>
    <property type="molecule type" value="Genomic_DNA"/>
</dbReference>
<accession>A0ACA9UBS8</accession>
<organism evidence="1 2">
    <name type="scientific">Clonostachys rosea f. rosea IK726</name>
    <dbReference type="NCBI Taxonomy" id="1349383"/>
    <lineage>
        <taxon>Eukaryota</taxon>
        <taxon>Fungi</taxon>
        <taxon>Dikarya</taxon>
        <taxon>Ascomycota</taxon>
        <taxon>Pezizomycotina</taxon>
        <taxon>Sordariomycetes</taxon>
        <taxon>Hypocreomycetidae</taxon>
        <taxon>Hypocreales</taxon>
        <taxon>Bionectriaceae</taxon>
        <taxon>Clonostachys</taxon>
    </lineage>
</organism>
<comment type="caution">
    <text evidence="1">The sequence shown here is derived from an EMBL/GenBank/DDBJ whole genome shotgun (WGS) entry which is preliminary data.</text>
</comment>
<keyword evidence="2" id="KW-1185">Reference proteome</keyword>
<reference evidence="1" key="1">
    <citation type="submission" date="2020-04" db="EMBL/GenBank/DDBJ databases">
        <authorList>
            <person name="Broberg M."/>
        </authorList>
    </citation>
    <scope>NUCLEOTIDE SEQUENCE</scope>
</reference>
<name>A0ACA9UBS8_BIOOC</name>
<gene>
    <name evidence="1" type="ORF">CRV2_00016879</name>
</gene>
<sequence>MVNFNNTFLVVRVLATLAVAGTPSPATVLTFKKDDIEADIKTSPDPKRPEQQNNGFPKEYRYGGY</sequence>
<dbReference type="Proteomes" id="UP000836387">
    <property type="component" value="Unassembled WGS sequence"/>
</dbReference>
<evidence type="ECO:0000313" key="2">
    <source>
        <dbReference type="Proteomes" id="UP000836387"/>
    </source>
</evidence>
<proteinExistence type="predicted"/>
<reference evidence="1" key="2">
    <citation type="submission" date="2021-10" db="EMBL/GenBank/DDBJ databases">
        <authorList>
            <person name="Piombo E."/>
        </authorList>
    </citation>
    <scope>NUCLEOTIDE SEQUENCE</scope>
</reference>
<protein>
    <submittedName>
        <fullName evidence="1">Uncharacterized protein</fullName>
    </submittedName>
</protein>
<evidence type="ECO:0000313" key="1">
    <source>
        <dbReference type="EMBL" id="CAG9950618.1"/>
    </source>
</evidence>